<dbReference type="Pfam" id="PF19654">
    <property type="entry name" value="DUF6157"/>
    <property type="match status" value="1"/>
</dbReference>
<dbReference type="EMBL" id="CP015449">
    <property type="protein sequence ID" value="AWH93740.1"/>
    <property type="molecule type" value="Genomic_DNA"/>
</dbReference>
<proteinExistence type="predicted"/>
<evidence type="ECO:0000313" key="2">
    <source>
        <dbReference type="EMBL" id="AWH93740.1"/>
    </source>
</evidence>
<evidence type="ECO:0000256" key="1">
    <source>
        <dbReference type="SAM" id="MobiDB-lite"/>
    </source>
</evidence>
<dbReference type="InterPro" id="IPR046155">
    <property type="entry name" value="DUF6157"/>
</dbReference>
<name>A0A2S1RBU5_9ACTN</name>
<dbReference type="Proteomes" id="UP000244928">
    <property type="component" value="Chromosome"/>
</dbReference>
<reference evidence="2 3" key="1">
    <citation type="submission" date="2016-04" db="EMBL/GenBank/DDBJ databases">
        <title>Complete genome sequence of Dietzia lutea YIM 80766T, a strain isolated from desert soil in Egypt.</title>
        <authorList>
            <person name="Zhao J."/>
            <person name="Hu B."/>
            <person name="Geng S."/>
            <person name="Nie Y."/>
            <person name="Tang Y."/>
        </authorList>
    </citation>
    <scope>NUCLEOTIDE SEQUENCE [LARGE SCALE GENOMIC DNA]</scope>
    <source>
        <strain evidence="2 3">YIM 80766</strain>
    </source>
</reference>
<dbReference type="RefSeq" id="WP_108849073.1">
    <property type="nucleotide sequence ID" value="NZ_CP015449.1"/>
</dbReference>
<dbReference type="OrthoDB" id="2361182at2"/>
<dbReference type="KEGG" id="dlu:A6035_04490"/>
<evidence type="ECO:0000313" key="3">
    <source>
        <dbReference type="Proteomes" id="UP000244928"/>
    </source>
</evidence>
<accession>A0A2S1RBU5</accession>
<dbReference type="AlphaFoldDB" id="A0A2S1RBU5"/>
<sequence length="133" mass="14796">MHTTNYTDTLILPAPDTRAETATVPPSGKGTVAELQYERLADTDYAWTSDDLLFDVHCARKGIPESDRAAERERFFGKGQPCLRTSPLAKTYGWALHFDADGRIALLPMDSPRVVELEADPTVTVRRAMKSSR</sequence>
<gene>
    <name evidence="2" type="ORF">A6035_04490</name>
</gene>
<keyword evidence="3" id="KW-1185">Reference proteome</keyword>
<organism evidence="2 3">
    <name type="scientific">Dietzia lutea</name>
    <dbReference type="NCBI Taxonomy" id="546160"/>
    <lineage>
        <taxon>Bacteria</taxon>
        <taxon>Bacillati</taxon>
        <taxon>Actinomycetota</taxon>
        <taxon>Actinomycetes</taxon>
        <taxon>Mycobacteriales</taxon>
        <taxon>Dietziaceae</taxon>
        <taxon>Dietzia</taxon>
    </lineage>
</organism>
<protein>
    <submittedName>
        <fullName evidence="2">Uncharacterized protein</fullName>
    </submittedName>
</protein>
<feature type="region of interest" description="Disordered" evidence="1">
    <location>
        <begin position="1"/>
        <end position="25"/>
    </location>
</feature>